<reference evidence="11" key="2">
    <citation type="journal article" date="2021" name="Genome Biol. Evol.">
        <title>Developing a high-quality reference genome for a parasitic bivalve with doubly uniparental inheritance (Bivalvia: Unionida).</title>
        <authorList>
            <person name="Smith C.H."/>
        </authorList>
    </citation>
    <scope>NUCLEOTIDE SEQUENCE</scope>
    <source>
        <strain evidence="11">CHS0354</strain>
        <tissue evidence="11">Mantle</tissue>
    </source>
</reference>
<dbReference type="InterPro" id="IPR007110">
    <property type="entry name" value="Ig-like_dom"/>
</dbReference>
<keyword evidence="12" id="KW-1185">Reference proteome</keyword>
<dbReference type="Pfam" id="PF07686">
    <property type="entry name" value="V-set"/>
    <property type="match status" value="1"/>
</dbReference>
<evidence type="ECO:0000259" key="10">
    <source>
        <dbReference type="PROSITE" id="PS50835"/>
    </source>
</evidence>
<evidence type="ECO:0000256" key="3">
    <source>
        <dbReference type="ARBA" id="ARBA00022989"/>
    </source>
</evidence>
<gene>
    <name evidence="11" type="ORF">CHS0354_013947</name>
</gene>
<feature type="compositionally biased region" description="Basic and acidic residues" evidence="8">
    <location>
        <begin position="14"/>
        <end position="25"/>
    </location>
</feature>
<feature type="compositionally biased region" description="Polar residues" evidence="8">
    <location>
        <begin position="1"/>
        <end position="12"/>
    </location>
</feature>
<dbReference type="PANTHER" id="PTHR11640">
    <property type="entry name" value="NEPHRIN"/>
    <property type="match status" value="1"/>
</dbReference>
<dbReference type="SUPFAM" id="SSF48726">
    <property type="entry name" value="Immunoglobulin"/>
    <property type="match status" value="5"/>
</dbReference>
<evidence type="ECO:0000256" key="8">
    <source>
        <dbReference type="SAM" id="MobiDB-lite"/>
    </source>
</evidence>
<proteinExistence type="predicted"/>
<dbReference type="EMBL" id="JAEAOA010000856">
    <property type="protein sequence ID" value="KAK3581040.1"/>
    <property type="molecule type" value="Genomic_DNA"/>
</dbReference>
<dbReference type="InterPro" id="IPR013162">
    <property type="entry name" value="CD80_C2-set"/>
</dbReference>
<dbReference type="AlphaFoldDB" id="A0AAE0VLF5"/>
<evidence type="ECO:0000313" key="12">
    <source>
        <dbReference type="Proteomes" id="UP001195483"/>
    </source>
</evidence>
<dbReference type="InterPro" id="IPR003598">
    <property type="entry name" value="Ig_sub2"/>
</dbReference>
<dbReference type="PANTHER" id="PTHR11640:SF31">
    <property type="entry name" value="IRREGULAR CHIASM C-ROUGHEST PROTEIN-RELATED"/>
    <property type="match status" value="1"/>
</dbReference>
<evidence type="ECO:0000256" key="9">
    <source>
        <dbReference type="SAM" id="Phobius"/>
    </source>
</evidence>
<dbReference type="InterPro" id="IPR051275">
    <property type="entry name" value="Cell_adhesion_signaling"/>
</dbReference>
<dbReference type="GO" id="GO:0005886">
    <property type="term" value="C:plasma membrane"/>
    <property type="evidence" value="ECO:0007669"/>
    <property type="project" value="TreeGrafter"/>
</dbReference>
<feature type="region of interest" description="Disordered" evidence="8">
    <location>
        <begin position="639"/>
        <end position="664"/>
    </location>
</feature>
<keyword evidence="2 9" id="KW-0812">Transmembrane</keyword>
<dbReference type="SMART" id="SM00408">
    <property type="entry name" value="IGc2"/>
    <property type="match status" value="5"/>
</dbReference>
<feature type="compositionally biased region" description="Polar residues" evidence="8">
    <location>
        <begin position="639"/>
        <end position="648"/>
    </location>
</feature>
<evidence type="ECO:0000256" key="6">
    <source>
        <dbReference type="ARBA" id="ARBA00023180"/>
    </source>
</evidence>
<dbReference type="GO" id="GO:0098609">
    <property type="term" value="P:cell-cell adhesion"/>
    <property type="evidence" value="ECO:0007669"/>
    <property type="project" value="TreeGrafter"/>
</dbReference>
<dbReference type="PROSITE" id="PS50835">
    <property type="entry name" value="IG_LIKE"/>
    <property type="match status" value="5"/>
</dbReference>
<comment type="caution">
    <text evidence="11">The sequence shown here is derived from an EMBL/GenBank/DDBJ whole genome shotgun (WGS) entry which is preliminary data.</text>
</comment>
<dbReference type="InterPro" id="IPR036179">
    <property type="entry name" value="Ig-like_dom_sf"/>
</dbReference>
<feature type="domain" description="Ig-like" evidence="10">
    <location>
        <begin position="420"/>
        <end position="500"/>
    </location>
</feature>
<keyword evidence="3 9" id="KW-1133">Transmembrane helix</keyword>
<dbReference type="GO" id="GO:0005911">
    <property type="term" value="C:cell-cell junction"/>
    <property type="evidence" value="ECO:0007669"/>
    <property type="project" value="TreeGrafter"/>
</dbReference>
<dbReference type="Pfam" id="PF13927">
    <property type="entry name" value="Ig_3"/>
    <property type="match status" value="3"/>
</dbReference>
<organism evidence="11 12">
    <name type="scientific">Potamilus streckersoni</name>
    <dbReference type="NCBI Taxonomy" id="2493646"/>
    <lineage>
        <taxon>Eukaryota</taxon>
        <taxon>Metazoa</taxon>
        <taxon>Spiralia</taxon>
        <taxon>Lophotrochozoa</taxon>
        <taxon>Mollusca</taxon>
        <taxon>Bivalvia</taxon>
        <taxon>Autobranchia</taxon>
        <taxon>Heteroconchia</taxon>
        <taxon>Palaeoheterodonta</taxon>
        <taxon>Unionida</taxon>
        <taxon>Unionoidea</taxon>
        <taxon>Unionidae</taxon>
        <taxon>Ambleminae</taxon>
        <taxon>Lampsilini</taxon>
        <taxon>Potamilus</taxon>
    </lineage>
</organism>
<evidence type="ECO:0000256" key="7">
    <source>
        <dbReference type="ARBA" id="ARBA00023319"/>
    </source>
</evidence>
<feature type="domain" description="Ig-like" evidence="10">
    <location>
        <begin position="333"/>
        <end position="415"/>
    </location>
</feature>
<name>A0AAE0VLF5_9BIVA</name>
<accession>A0AAE0VLF5</accession>
<evidence type="ECO:0000256" key="4">
    <source>
        <dbReference type="ARBA" id="ARBA00023136"/>
    </source>
</evidence>
<evidence type="ECO:0000256" key="2">
    <source>
        <dbReference type="ARBA" id="ARBA00022692"/>
    </source>
</evidence>
<dbReference type="InterPro" id="IPR013783">
    <property type="entry name" value="Ig-like_fold"/>
</dbReference>
<dbReference type="Gene3D" id="2.60.40.10">
    <property type="entry name" value="Immunoglobulins"/>
    <property type="match status" value="5"/>
</dbReference>
<reference evidence="11" key="1">
    <citation type="journal article" date="2021" name="Genome Biol. Evol.">
        <title>A High-Quality Reference Genome for a Parasitic Bivalve with Doubly Uniparental Inheritance (Bivalvia: Unionida).</title>
        <authorList>
            <person name="Smith C.H."/>
        </authorList>
    </citation>
    <scope>NUCLEOTIDE SEQUENCE</scope>
    <source>
        <strain evidence="11">CHS0354</strain>
    </source>
</reference>
<keyword evidence="4 9" id="KW-0472">Membrane</keyword>
<evidence type="ECO:0000256" key="5">
    <source>
        <dbReference type="ARBA" id="ARBA00023157"/>
    </source>
</evidence>
<comment type="subcellular location">
    <subcellularLocation>
        <location evidence="1">Membrane</location>
        <topology evidence="1">Single-pass type I membrane protein</topology>
    </subcellularLocation>
</comment>
<dbReference type="Pfam" id="PF08205">
    <property type="entry name" value="C2-set_2"/>
    <property type="match status" value="1"/>
</dbReference>
<evidence type="ECO:0000256" key="1">
    <source>
        <dbReference type="ARBA" id="ARBA00004479"/>
    </source>
</evidence>
<feature type="compositionally biased region" description="Basic and acidic residues" evidence="8">
    <location>
        <begin position="649"/>
        <end position="659"/>
    </location>
</feature>
<feature type="transmembrane region" description="Helical" evidence="9">
    <location>
        <begin position="607"/>
        <end position="631"/>
    </location>
</feature>
<feature type="domain" description="Ig-like" evidence="10">
    <location>
        <begin position="118"/>
        <end position="215"/>
    </location>
</feature>
<dbReference type="Proteomes" id="UP001195483">
    <property type="component" value="Unassembled WGS sequence"/>
</dbReference>
<feature type="domain" description="Ig-like" evidence="10">
    <location>
        <begin position="505"/>
        <end position="598"/>
    </location>
</feature>
<dbReference type="GO" id="GO:0050839">
    <property type="term" value="F:cell adhesion molecule binding"/>
    <property type="evidence" value="ECO:0007669"/>
    <property type="project" value="TreeGrafter"/>
</dbReference>
<evidence type="ECO:0000313" key="11">
    <source>
        <dbReference type="EMBL" id="KAK3581040.1"/>
    </source>
</evidence>
<dbReference type="InterPro" id="IPR013106">
    <property type="entry name" value="Ig_V-set"/>
</dbReference>
<protein>
    <recommendedName>
        <fullName evidence="10">Ig-like domain-containing protein</fullName>
    </recommendedName>
</protein>
<feature type="domain" description="Ig-like" evidence="10">
    <location>
        <begin position="227"/>
        <end position="325"/>
    </location>
</feature>
<sequence length="777" mass="86945">MRNINIASNDNSFPDEKKNYGKENGVRDEKYNVNKVNRDPIKKNNYGKENIVPDEKNLKSMLMKCIVLGLICILRPTGSIKNTLSTTMPASSILTPIVSRLVVVLYLTSVLVGVCGVQEFVQEPEDQQATQGSTVVLQCVVKNRANGPVQWTRGGFGLGIERNLPYYPRYTMIGATVQGADKIEEFSLKIVDVQLEDDSRYQCQVQATEEIRGIQSRYANLEVLIPPSPPEIEGGPTLAVIMGQPTNITCVARDGKPQAKIIWFKDGIRIDDKLHELTTVQSDGKRVDTTGIVTITASESDAGKKLECAAHNLALQGKEPYKTYAILDIQYPPKVQMVMDQDRVIREYESVEMFCTGTANPFGITWKWYRDGAEIEDATSSTLKISSITRDYHSNTISCEATNSVGNTLKQYQLNIHYGPQFIGEPRHVNVEVNEAAELYCEANGNPAPSIIWRRKGEFRALSSKPRLRIARVGKGDFGVYVCTATVLGFNEVSREIYLTQNGNPEIVSDKMQYAAIGDRAMIQCLSISSPKPENMIWRNKRGEVIDYATSGRFSATEEDLPYGRKSILQILNVHEEDFGSYNCTVKNAYGNDTVLINLVEKAVLPLPVIIGSVVGGIAVIFIIVITCIIYHKCRHSSNDSYAETDSNTEIKKRDKNESPTEFTKSTLMDQWRQDYKYRCSVDYDEDQKGSNNGYSSYSTDHYSSQDFPNGHVIEYTTALPDEVIPEPRYETSYNTGYIPSTFRSGSRTDFIGRNDLHEPYRLPPADLSTTKLATNV</sequence>
<keyword evidence="6" id="KW-0325">Glycoprotein</keyword>
<feature type="region of interest" description="Disordered" evidence="8">
    <location>
        <begin position="1"/>
        <end position="25"/>
    </location>
</feature>
<keyword evidence="5" id="KW-1015">Disulfide bond</keyword>
<dbReference type="InterPro" id="IPR003599">
    <property type="entry name" value="Ig_sub"/>
</dbReference>
<reference evidence="11" key="3">
    <citation type="submission" date="2023-05" db="EMBL/GenBank/DDBJ databases">
        <authorList>
            <person name="Smith C.H."/>
        </authorList>
    </citation>
    <scope>NUCLEOTIDE SEQUENCE</scope>
    <source>
        <strain evidence="11">CHS0354</strain>
        <tissue evidence="11">Mantle</tissue>
    </source>
</reference>
<dbReference type="SMART" id="SM00409">
    <property type="entry name" value="IG"/>
    <property type="match status" value="5"/>
</dbReference>
<keyword evidence="7" id="KW-0393">Immunoglobulin domain</keyword>